<organism evidence="2 3">
    <name type="scientific">Fusarium falciforme</name>
    <dbReference type="NCBI Taxonomy" id="195108"/>
    <lineage>
        <taxon>Eukaryota</taxon>
        <taxon>Fungi</taxon>
        <taxon>Dikarya</taxon>
        <taxon>Ascomycota</taxon>
        <taxon>Pezizomycotina</taxon>
        <taxon>Sordariomycetes</taxon>
        <taxon>Hypocreomycetidae</taxon>
        <taxon>Hypocreales</taxon>
        <taxon>Nectriaceae</taxon>
        <taxon>Fusarium</taxon>
        <taxon>Fusarium solani species complex</taxon>
    </lineage>
</organism>
<name>A0A9W8RFV2_9HYPO</name>
<gene>
    <name evidence="2" type="ORF">NW755_003068</name>
</gene>
<feature type="compositionally biased region" description="Polar residues" evidence="1">
    <location>
        <begin position="432"/>
        <end position="441"/>
    </location>
</feature>
<accession>A0A9W8RFV2</accession>
<feature type="region of interest" description="Disordered" evidence="1">
    <location>
        <begin position="85"/>
        <end position="106"/>
    </location>
</feature>
<evidence type="ECO:0000313" key="2">
    <source>
        <dbReference type="EMBL" id="KAJ4194310.1"/>
    </source>
</evidence>
<feature type="region of interest" description="Disordered" evidence="1">
    <location>
        <begin position="412"/>
        <end position="441"/>
    </location>
</feature>
<sequence>MKSEAGTPAQNGNKQGPAEQNGPVGKGTSPQSPDLKTKLTNETHLRRFTENVLDSRQQEIENRETEKSKLSAKVEALEKKLASAQKQLSESRRETKSKAKQLQDAQEQIFRLQPNRKDITETEAREAYKNLVGNVQRWVENRVKDILEDLESGRLRSRTVPPEAPRFVALLREQSRRCLNADQSDEYHIMGAIMNYLYLALFSKSFYCPLDDTEEDGTLMWLDELQSTMSRLPRDEAQCREWRSETLTALTHQPIFKTRRSRYLHMVTNDLTTLLSVIAPRTPPAELHSSVRRSIVEPASDLVHQLHLASSSFSLKWPAPRTAASRLEVYQCLNLASNGMILDLSGTKQTSPSRRNVSYLFDVAPGLFVERMEEGKKQGVKAIVKPTVLVNNAEGEVSQAPTVMRWLWDNAPSSQGPSRSVARGPARRTAGSVVSASTRHR</sequence>
<comment type="caution">
    <text evidence="2">The sequence shown here is derived from an EMBL/GenBank/DDBJ whole genome shotgun (WGS) entry which is preliminary data.</text>
</comment>
<feature type="compositionally biased region" description="Basic and acidic residues" evidence="1">
    <location>
        <begin position="56"/>
        <end position="69"/>
    </location>
</feature>
<feature type="compositionally biased region" description="Basic and acidic residues" evidence="1">
    <location>
        <begin position="35"/>
        <end position="49"/>
    </location>
</feature>
<dbReference type="AlphaFoldDB" id="A0A9W8RFV2"/>
<dbReference type="Proteomes" id="UP001152087">
    <property type="component" value="Unassembled WGS sequence"/>
</dbReference>
<keyword evidence="3" id="KW-1185">Reference proteome</keyword>
<feature type="region of interest" description="Disordered" evidence="1">
    <location>
        <begin position="1"/>
        <end position="71"/>
    </location>
</feature>
<evidence type="ECO:0000313" key="3">
    <source>
        <dbReference type="Proteomes" id="UP001152087"/>
    </source>
</evidence>
<reference evidence="2" key="1">
    <citation type="submission" date="2022-09" db="EMBL/GenBank/DDBJ databases">
        <title>Fusarium specimens isolated from Avocado Roots.</title>
        <authorList>
            <person name="Stajich J."/>
            <person name="Roper C."/>
            <person name="Heimlech-Rivalta G."/>
        </authorList>
    </citation>
    <scope>NUCLEOTIDE SEQUENCE</scope>
    <source>
        <strain evidence="2">A02</strain>
    </source>
</reference>
<evidence type="ECO:0000256" key="1">
    <source>
        <dbReference type="SAM" id="MobiDB-lite"/>
    </source>
</evidence>
<protein>
    <submittedName>
        <fullName evidence="2">Uncharacterized protein</fullName>
    </submittedName>
</protein>
<dbReference type="EMBL" id="JAOQAV010000005">
    <property type="protein sequence ID" value="KAJ4194310.1"/>
    <property type="molecule type" value="Genomic_DNA"/>
</dbReference>
<proteinExistence type="predicted"/>